<dbReference type="Proteomes" id="UP000092124">
    <property type="component" value="Unassembled WGS sequence"/>
</dbReference>
<dbReference type="GO" id="GO:0010468">
    <property type="term" value="P:regulation of gene expression"/>
    <property type="evidence" value="ECO:0007669"/>
    <property type="project" value="InterPro"/>
</dbReference>
<dbReference type="GO" id="GO:1990414">
    <property type="term" value="P:replication-born double-strand break repair via sister chromatid exchange"/>
    <property type="evidence" value="ECO:0007669"/>
    <property type="project" value="TreeGrafter"/>
</dbReference>
<evidence type="ECO:0000256" key="1">
    <source>
        <dbReference type="RuleBase" id="RU364107"/>
    </source>
</evidence>
<feature type="compositionally biased region" description="Basic and acidic residues" evidence="2">
    <location>
        <begin position="106"/>
        <end position="122"/>
    </location>
</feature>
<dbReference type="InterPro" id="IPR033031">
    <property type="entry name" value="Scc2/Nipped-B"/>
</dbReference>
<proteinExistence type="inferred from homology"/>
<keyword evidence="1" id="KW-0677">Repeat</keyword>
<dbReference type="GO" id="GO:0048565">
    <property type="term" value="P:digestive tract development"/>
    <property type="evidence" value="ECO:0007669"/>
    <property type="project" value="TreeGrafter"/>
</dbReference>
<comment type="subcellular location">
    <subcellularLocation>
        <location evidence="1">Nucleus</location>
    </subcellularLocation>
</comment>
<dbReference type="AlphaFoldDB" id="A0A1A6GHY2"/>
<gene>
    <name evidence="4" type="ORF">A6R68_05577</name>
</gene>
<reference evidence="4 5" key="1">
    <citation type="submission" date="2016-06" db="EMBL/GenBank/DDBJ databases">
        <title>The Draft Genome Sequence and Annotation of the Desert Woodrat Neotoma lepida.</title>
        <authorList>
            <person name="Campbell M."/>
            <person name="Oakeson K.F."/>
            <person name="Yandell M."/>
            <person name="Halpert J.R."/>
            <person name="Dearing D."/>
        </authorList>
    </citation>
    <scope>NUCLEOTIDE SEQUENCE [LARGE SCALE GENOMIC DNA]</scope>
    <source>
        <strain evidence="4">417</strain>
        <tissue evidence="4">Liver</tissue>
    </source>
</reference>
<keyword evidence="1" id="KW-0131">Cell cycle</keyword>
<dbReference type="GO" id="GO:0034087">
    <property type="term" value="P:establishment of mitotic sister chromatid cohesion"/>
    <property type="evidence" value="ECO:0007669"/>
    <property type="project" value="TreeGrafter"/>
</dbReference>
<comment type="caution">
    <text evidence="4">The sequence shown here is derived from an EMBL/GenBank/DDBJ whole genome shotgun (WGS) entry which is preliminary data.</text>
</comment>
<dbReference type="GO" id="GO:0048703">
    <property type="term" value="P:embryonic viscerocranium morphogenesis"/>
    <property type="evidence" value="ECO:0007669"/>
    <property type="project" value="TreeGrafter"/>
</dbReference>
<feature type="domain" description="Sister chromatid cohesion C-terminal" evidence="3">
    <location>
        <begin position="1"/>
        <end position="112"/>
    </location>
</feature>
<dbReference type="GO" id="GO:0007420">
    <property type="term" value="P:brain development"/>
    <property type="evidence" value="ECO:0007669"/>
    <property type="project" value="TreeGrafter"/>
</dbReference>
<accession>A0A1A6GHY2</accession>
<organism evidence="4 5">
    <name type="scientific">Neotoma lepida</name>
    <name type="common">Desert woodrat</name>
    <dbReference type="NCBI Taxonomy" id="56216"/>
    <lineage>
        <taxon>Eukaryota</taxon>
        <taxon>Metazoa</taxon>
        <taxon>Chordata</taxon>
        <taxon>Craniata</taxon>
        <taxon>Vertebrata</taxon>
        <taxon>Euteleostomi</taxon>
        <taxon>Mammalia</taxon>
        <taxon>Eutheria</taxon>
        <taxon>Euarchontoglires</taxon>
        <taxon>Glires</taxon>
        <taxon>Rodentia</taxon>
        <taxon>Myomorpha</taxon>
        <taxon>Muroidea</taxon>
        <taxon>Cricetidae</taxon>
        <taxon>Neotominae</taxon>
        <taxon>Neotoma</taxon>
    </lineage>
</organism>
<dbReference type="EMBL" id="LZPO01088234">
    <property type="protein sequence ID" value="OBS65883.1"/>
    <property type="molecule type" value="Genomic_DNA"/>
</dbReference>
<feature type="region of interest" description="Disordered" evidence="2">
    <location>
        <begin position="106"/>
        <end position="151"/>
    </location>
</feature>
<sequence>CVPYLIAMGTDPEPAMRNKADQQLVEIDKKYAGFIHMKAVAGMKMSYQVQQAINTCLKDPVRGFRQDESSSALCSHLYSMIRGNRQHRRAFLISLLNLFDDTASMVKDKRKERKTSPTKENESSESEEEVSRPRKSRKRVDSDSDSDSEDDFKLLMEHLDPDEEEEEGEVSASTNARNKAITSLLGGGSPKTNTAAETEDDESDGEDRGGGTSGSLRRSKRNSDSTELAAQMNESVDVMDVIAICCPKYKDRPQIARVVQKTSSGFSVQWMAGSYSGSWTEAKRRDGRKL</sequence>
<dbReference type="Pfam" id="PF12830">
    <property type="entry name" value="Nipped-B_C"/>
    <property type="match status" value="1"/>
</dbReference>
<name>A0A1A6GHY2_NEOLE</name>
<feature type="non-terminal residue" evidence="4">
    <location>
        <position position="1"/>
    </location>
</feature>
<comment type="similarity">
    <text evidence="1">Belongs to the SCC2/Nipped-B family.</text>
</comment>
<protein>
    <recommendedName>
        <fullName evidence="1">Nipped-B protein</fullName>
    </recommendedName>
</protein>
<evidence type="ECO:0000259" key="3">
    <source>
        <dbReference type="Pfam" id="PF12830"/>
    </source>
</evidence>
<feature type="region of interest" description="Disordered" evidence="2">
    <location>
        <begin position="182"/>
        <end position="232"/>
    </location>
</feature>
<dbReference type="GO" id="GO:0003007">
    <property type="term" value="P:heart morphogenesis"/>
    <property type="evidence" value="ECO:0007669"/>
    <property type="project" value="TreeGrafter"/>
</dbReference>
<dbReference type="PANTHER" id="PTHR21704:SF18">
    <property type="entry name" value="NIPPED-B-LIKE PROTEIN"/>
    <property type="match status" value="1"/>
</dbReference>
<dbReference type="GO" id="GO:0003682">
    <property type="term" value="F:chromatin binding"/>
    <property type="evidence" value="ECO:0007669"/>
    <property type="project" value="TreeGrafter"/>
</dbReference>
<dbReference type="GO" id="GO:0071169">
    <property type="term" value="P:establishment of protein localization to chromatin"/>
    <property type="evidence" value="ECO:0007669"/>
    <property type="project" value="TreeGrafter"/>
</dbReference>
<dbReference type="GO" id="GO:0140588">
    <property type="term" value="P:chromatin looping"/>
    <property type="evidence" value="ECO:0007669"/>
    <property type="project" value="InterPro"/>
</dbReference>
<dbReference type="GO" id="GO:0090694">
    <property type="term" value="C:Scc2-Scc4 cohesin loading complex"/>
    <property type="evidence" value="ECO:0007669"/>
    <property type="project" value="TreeGrafter"/>
</dbReference>
<feature type="non-terminal residue" evidence="4">
    <location>
        <position position="290"/>
    </location>
</feature>
<evidence type="ECO:0000313" key="5">
    <source>
        <dbReference type="Proteomes" id="UP000092124"/>
    </source>
</evidence>
<dbReference type="STRING" id="56216.A0A1A6GHY2"/>
<dbReference type="GO" id="GO:0061775">
    <property type="term" value="F:cohesin loader activity"/>
    <property type="evidence" value="ECO:0007669"/>
    <property type="project" value="InterPro"/>
</dbReference>
<keyword evidence="1" id="KW-0539">Nucleus</keyword>
<dbReference type="OrthoDB" id="418242at2759"/>
<keyword evidence="5" id="KW-1185">Reference proteome</keyword>
<dbReference type="PANTHER" id="PTHR21704">
    <property type="entry name" value="NIPPED-B-LIKE PROTEIN DELANGIN SCC2-RELATED"/>
    <property type="match status" value="1"/>
</dbReference>
<evidence type="ECO:0000313" key="4">
    <source>
        <dbReference type="EMBL" id="OBS65883.1"/>
    </source>
</evidence>
<dbReference type="InterPro" id="IPR024986">
    <property type="entry name" value="Nipped-B_C"/>
</dbReference>
<evidence type="ECO:0000256" key="2">
    <source>
        <dbReference type="SAM" id="MobiDB-lite"/>
    </source>
</evidence>